<keyword evidence="2" id="KW-1185">Reference proteome</keyword>
<reference evidence="2" key="1">
    <citation type="submission" date="2021-01" db="EMBL/GenBank/DDBJ databases">
        <title>Caligus Genome Assembly.</title>
        <authorList>
            <person name="Gallardo-Escarate C."/>
        </authorList>
    </citation>
    <scope>NUCLEOTIDE SEQUENCE [LARGE SCALE GENOMIC DNA]</scope>
</reference>
<dbReference type="SUPFAM" id="SSF49599">
    <property type="entry name" value="TRAF domain-like"/>
    <property type="match status" value="1"/>
</dbReference>
<sequence length="103" mass="11658">GHVHCQTCKKKSSACKSCKQTFLQPEASILLEKVLNLVALKCRHEGCSEFLFLDKKLAHENFCPLRRLPCRNADKGCEAVHTARDLSRHHKTCSFSTPLRPPK</sequence>
<dbReference type="OrthoDB" id="941555at2759"/>
<dbReference type="AlphaFoldDB" id="A0A7T8GM07"/>
<evidence type="ECO:0008006" key="3">
    <source>
        <dbReference type="Google" id="ProtNLM"/>
    </source>
</evidence>
<dbReference type="InterPro" id="IPR013083">
    <property type="entry name" value="Znf_RING/FYVE/PHD"/>
</dbReference>
<organism evidence="1 2">
    <name type="scientific">Caligus rogercresseyi</name>
    <name type="common">Sea louse</name>
    <dbReference type="NCBI Taxonomy" id="217165"/>
    <lineage>
        <taxon>Eukaryota</taxon>
        <taxon>Metazoa</taxon>
        <taxon>Ecdysozoa</taxon>
        <taxon>Arthropoda</taxon>
        <taxon>Crustacea</taxon>
        <taxon>Multicrustacea</taxon>
        <taxon>Hexanauplia</taxon>
        <taxon>Copepoda</taxon>
        <taxon>Siphonostomatoida</taxon>
        <taxon>Caligidae</taxon>
        <taxon>Caligus</taxon>
    </lineage>
</organism>
<gene>
    <name evidence="1" type="ORF">FKW44_024295</name>
</gene>
<dbReference type="Proteomes" id="UP000595437">
    <property type="component" value="Chromosome 19"/>
</dbReference>
<feature type="non-terminal residue" evidence="1">
    <location>
        <position position="1"/>
    </location>
</feature>
<name>A0A7T8GM07_CALRO</name>
<proteinExistence type="predicted"/>
<evidence type="ECO:0000313" key="2">
    <source>
        <dbReference type="Proteomes" id="UP000595437"/>
    </source>
</evidence>
<accession>A0A7T8GM07</accession>
<protein>
    <recommendedName>
        <fullName evidence="3">TRAF-type domain-containing protein</fullName>
    </recommendedName>
</protein>
<dbReference type="EMBL" id="CP045908">
    <property type="protein sequence ID" value="QQP33056.1"/>
    <property type="molecule type" value="Genomic_DNA"/>
</dbReference>
<dbReference type="Gene3D" id="3.30.40.10">
    <property type="entry name" value="Zinc/RING finger domain, C3HC4 (zinc finger)"/>
    <property type="match status" value="1"/>
</dbReference>
<evidence type="ECO:0000313" key="1">
    <source>
        <dbReference type="EMBL" id="QQP33056.1"/>
    </source>
</evidence>